<feature type="coiled-coil region" evidence="1">
    <location>
        <begin position="35"/>
        <end position="143"/>
    </location>
</feature>
<keyword evidence="1" id="KW-0175">Coiled coil</keyword>
<dbReference type="Proteomes" id="UP000308133">
    <property type="component" value="Unassembled WGS sequence"/>
</dbReference>
<protein>
    <submittedName>
        <fullName evidence="3">Uncharacterized protein</fullName>
    </submittedName>
</protein>
<feature type="region of interest" description="Disordered" evidence="2">
    <location>
        <begin position="288"/>
        <end position="311"/>
    </location>
</feature>
<organism evidence="3 4">
    <name type="scientific">Elsinoe australis</name>
    <dbReference type="NCBI Taxonomy" id="40998"/>
    <lineage>
        <taxon>Eukaryota</taxon>
        <taxon>Fungi</taxon>
        <taxon>Dikarya</taxon>
        <taxon>Ascomycota</taxon>
        <taxon>Pezizomycotina</taxon>
        <taxon>Dothideomycetes</taxon>
        <taxon>Dothideomycetidae</taxon>
        <taxon>Myriangiales</taxon>
        <taxon>Elsinoaceae</taxon>
        <taxon>Elsinoe</taxon>
    </lineage>
</organism>
<evidence type="ECO:0000256" key="1">
    <source>
        <dbReference type="SAM" id="Coils"/>
    </source>
</evidence>
<dbReference type="EMBL" id="PTQR01000123">
    <property type="protein sequence ID" value="TKX19018.1"/>
    <property type="molecule type" value="Genomic_DNA"/>
</dbReference>
<evidence type="ECO:0000256" key="2">
    <source>
        <dbReference type="SAM" id="MobiDB-lite"/>
    </source>
</evidence>
<comment type="caution">
    <text evidence="3">The sequence shown here is derived from an EMBL/GenBank/DDBJ whole genome shotgun (WGS) entry which is preliminary data.</text>
</comment>
<evidence type="ECO:0000313" key="4">
    <source>
        <dbReference type="Proteomes" id="UP000308133"/>
    </source>
</evidence>
<dbReference type="AlphaFoldDB" id="A0A4U7ALV2"/>
<proteinExistence type="predicted"/>
<reference evidence="3 4" key="1">
    <citation type="submission" date="2018-02" db="EMBL/GenBank/DDBJ databases">
        <title>Draft genome sequences of Elsinoe sp., causing black scab on jojoba.</title>
        <authorList>
            <person name="Stodart B."/>
            <person name="Jeffress S."/>
            <person name="Ash G."/>
            <person name="Arun Chinnappa K."/>
        </authorList>
    </citation>
    <scope>NUCLEOTIDE SEQUENCE [LARGE SCALE GENOMIC DNA]</scope>
    <source>
        <strain evidence="3 4">Hillstone_2</strain>
    </source>
</reference>
<name>A0A4U7ALV2_9PEZI</name>
<gene>
    <name evidence="3" type="ORF">C1H76_8908</name>
</gene>
<sequence>MDFPEELTSVGREEADSMSQVTAALDEGDLDNKQAKRLEAENNAVDNRMQGLQDIITELNVKITEKDNSISKLQADKAELNDKADSLEGQIQSLQRENIQLNNHLTAATKMTNDAKKKLEDEQTLAEEELAKEKTKYEDLLDNYGIQVSEVSLLRSEFVKTKQANSEALRTNSIAWLELIMLSVRSFKSYLNIPMETFGPVFDLQLFDTRSGNVIVREVGPSISKSLASQWVGYGLEHLETPKEGTEAGASRSGLGAISEVAQPPDAAGKHNPGEPESTQNIAMAEDEEHVFSSESSSKSDDAQQKSAEPQAIEEAKLIQEAMSQPDIGVEICELLELFWAELPADVVVMMFAQLNMRLAPERNQQAAWLKLSSALTKFHLIYQSVLQSRDLGSPEVFWVGISLLLSVHSMARFENDKAWIAYLDLYLSKQDFDSMGSFSKACLALLVTTTCEREDSAQLLPSAIYDEVLNLNTTDILSIYRHLRQSDQDGDFFEQTLGEKTFSVVVSDGAKIVLVKQRGAEGYTALLGDPKVTVELRTWSFSWSKEYTMKYNNNMHLGDAPGLSEMSTIFRDAYGKGTYTPRPSKVPEIMKRLAELEEWTKDVE</sequence>
<accession>A0A4U7ALV2</accession>
<evidence type="ECO:0000313" key="3">
    <source>
        <dbReference type="EMBL" id="TKX19018.1"/>
    </source>
</evidence>